<evidence type="ECO:0000313" key="2">
    <source>
        <dbReference type="EMBL" id="PWJ33670.1"/>
    </source>
</evidence>
<protein>
    <recommendedName>
        <fullName evidence="4">DUF4468 domain-containing protein</fullName>
    </recommendedName>
</protein>
<evidence type="ECO:0008006" key="4">
    <source>
        <dbReference type="Google" id="ProtNLM"/>
    </source>
</evidence>
<evidence type="ECO:0000256" key="1">
    <source>
        <dbReference type="SAM" id="SignalP"/>
    </source>
</evidence>
<sequence length="190" mass="22149">MKKLIITSSILLLTTFHIFAQRFESSHSFHQFLMKEAQTVVMKELMKENSDQILKFSSKNILQTTNINFTDTSAHTHGNGISVDVFSTNTRGTFTVISFYHSFYPDEIKYIHLNADEFDRLSQIMVKLSRVPMGKGEHLVKRFNDSLSISVSQREFDKVYELWFEGNIPSSTFSERKWNTAMKRQRSFVN</sequence>
<accession>A0A315YX87</accession>
<proteinExistence type="predicted"/>
<evidence type="ECO:0000313" key="3">
    <source>
        <dbReference type="Proteomes" id="UP000245535"/>
    </source>
</evidence>
<name>A0A315YX87_SEDFL</name>
<dbReference type="AlphaFoldDB" id="A0A315YX87"/>
<feature type="chain" id="PRO_5016236960" description="DUF4468 domain-containing protein" evidence="1">
    <location>
        <begin position="21"/>
        <end position="190"/>
    </location>
</feature>
<dbReference type="Proteomes" id="UP000245535">
    <property type="component" value="Unassembled WGS sequence"/>
</dbReference>
<gene>
    <name evidence="2" type="ORF">BC781_11217</name>
</gene>
<keyword evidence="3" id="KW-1185">Reference proteome</keyword>
<reference evidence="2 3" key="1">
    <citation type="submission" date="2018-03" db="EMBL/GenBank/DDBJ databases">
        <title>Genomic Encyclopedia of Archaeal and Bacterial Type Strains, Phase II (KMG-II): from individual species to whole genera.</title>
        <authorList>
            <person name="Goeker M."/>
        </authorList>
    </citation>
    <scope>NUCLEOTIDE SEQUENCE [LARGE SCALE GENOMIC DNA]</scope>
    <source>
        <strain evidence="2 3">DSM 28229</strain>
    </source>
</reference>
<feature type="signal peptide" evidence="1">
    <location>
        <begin position="1"/>
        <end position="20"/>
    </location>
</feature>
<dbReference type="EMBL" id="QGDO01000012">
    <property type="protein sequence ID" value="PWJ33670.1"/>
    <property type="molecule type" value="Genomic_DNA"/>
</dbReference>
<dbReference type="RefSeq" id="WP_109623155.1">
    <property type="nucleotide sequence ID" value="NZ_QGDO01000012.1"/>
</dbReference>
<comment type="caution">
    <text evidence="2">The sequence shown here is derived from an EMBL/GenBank/DDBJ whole genome shotgun (WGS) entry which is preliminary data.</text>
</comment>
<keyword evidence="1" id="KW-0732">Signal</keyword>
<organism evidence="2 3">
    <name type="scientific">Sediminitomix flava</name>
    <dbReference type="NCBI Taxonomy" id="379075"/>
    <lineage>
        <taxon>Bacteria</taxon>
        <taxon>Pseudomonadati</taxon>
        <taxon>Bacteroidota</taxon>
        <taxon>Cytophagia</taxon>
        <taxon>Cytophagales</taxon>
        <taxon>Flammeovirgaceae</taxon>
        <taxon>Sediminitomix</taxon>
    </lineage>
</organism>